<organism evidence="2 3">
    <name type="scientific">Streptomyces roseochromogenus subsp. oscitans DS 12.976</name>
    <dbReference type="NCBI Taxonomy" id="1352936"/>
    <lineage>
        <taxon>Bacteria</taxon>
        <taxon>Bacillati</taxon>
        <taxon>Actinomycetota</taxon>
        <taxon>Actinomycetes</taxon>
        <taxon>Kitasatosporales</taxon>
        <taxon>Streptomycetaceae</taxon>
        <taxon>Streptomyces</taxon>
    </lineage>
</organism>
<name>V6JIB5_STRRC</name>
<dbReference type="InterPro" id="IPR017853">
    <property type="entry name" value="GH"/>
</dbReference>
<dbReference type="STRING" id="1352936.M878_41735"/>
<evidence type="ECO:0000256" key="1">
    <source>
        <dbReference type="SAM" id="MobiDB-lite"/>
    </source>
</evidence>
<feature type="region of interest" description="Disordered" evidence="1">
    <location>
        <begin position="96"/>
        <end position="124"/>
    </location>
</feature>
<feature type="compositionally biased region" description="Low complexity" evidence="1">
    <location>
        <begin position="100"/>
        <end position="124"/>
    </location>
</feature>
<dbReference type="SUPFAM" id="SSF51445">
    <property type="entry name" value="(Trans)glycosidases"/>
    <property type="match status" value="1"/>
</dbReference>
<sequence length="124" mass="13188">MLANAVFLRERLLAHGWDAVVVDIQWYEPTARAHGYNPDAPLVLDAYGRRLPAPDRFPSAAGGAGFAPPARRIHSLGLRFGLHIVRGIPRRAVAAQLPVAGTGSPPTRSPTPARRAPGTPTTTA</sequence>
<proteinExistence type="predicted"/>
<evidence type="ECO:0000313" key="2">
    <source>
        <dbReference type="EMBL" id="EST19637.1"/>
    </source>
</evidence>
<evidence type="ECO:0000313" key="3">
    <source>
        <dbReference type="Proteomes" id="UP000017984"/>
    </source>
</evidence>
<accession>V6JIB5</accession>
<dbReference type="Gene3D" id="3.20.20.70">
    <property type="entry name" value="Aldolase class I"/>
    <property type="match status" value="1"/>
</dbReference>
<dbReference type="Proteomes" id="UP000017984">
    <property type="component" value="Chromosome"/>
</dbReference>
<dbReference type="HOGENOM" id="CLU_2002696_0_0_11"/>
<reference evidence="2 3" key="1">
    <citation type="journal article" date="2014" name="Genome Announc.">
        <title>Draft Genome Sequence of Streptomyces roseochromogenes subsp. oscitans DS 12.976, Producer of the Aminocoumarin Antibiotic Clorobiocin.</title>
        <authorList>
            <person name="Ruckert C."/>
            <person name="Kalinowski J."/>
            <person name="Heide L."/>
            <person name="Apel A.K."/>
        </authorList>
    </citation>
    <scope>NUCLEOTIDE SEQUENCE [LARGE SCALE GENOMIC DNA]</scope>
    <source>
        <strain evidence="2 3">DS 12.976</strain>
    </source>
</reference>
<dbReference type="RefSeq" id="WP_023553167.1">
    <property type="nucleotide sequence ID" value="NZ_CM002285.1"/>
</dbReference>
<dbReference type="InterPro" id="IPR013785">
    <property type="entry name" value="Aldolase_TIM"/>
</dbReference>
<dbReference type="PATRIC" id="fig|1352936.5.peg.8642"/>
<gene>
    <name evidence="2" type="ORF">M878_41735</name>
</gene>
<keyword evidence="3" id="KW-1185">Reference proteome</keyword>
<dbReference type="AlphaFoldDB" id="V6JIB5"/>
<dbReference type="EMBL" id="AWQX01000374">
    <property type="protein sequence ID" value="EST19637.1"/>
    <property type="molecule type" value="Genomic_DNA"/>
</dbReference>
<protein>
    <submittedName>
        <fullName evidence="2">Uncharacterized protein</fullName>
    </submittedName>
</protein>
<comment type="caution">
    <text evidence="2">The sequence shown here is derived from an EMBL/GenBank/DDBJ whole genome shotgun (WGS) entry which is preliminary data.</text>
</comment>